<evidence type="ECO:0000313" key="3">
    <source>
        <dbReference type="Proteomes" id="UP001201812"/>
    </source>
</evidence>
<gene>
    <name evidence="2" type="ORF">DdX_16382</name>
</gene>
<proteinExistence type="predicted"/>
<keyword evidence="1" id="KW-0732">Signal</keyword>
<keyword evidence="3" id="KW-1185">Reference proteome</keyword>
<sequence>MSRYSKFSSLFLILIHVASTNAAFLLYLGVINFPNSIPKDPKFREVKANSYEPGSEQRIWYDEYRSGSLSALKHLIKSELTVNIDHVFRRQNMNMVEIANNHQLKEVQENTSDTLILYACRADEHASQFPCYEIA</sequence>
<name>A0AAD4QZZ6_9BILA</name>
<protein>
    <submittedName>
        <fullName evidence="2">Uncharacterized protein</fullName>
    </submittedName>
</protein>
<dbReference type="AlphaFoldDB" id="A0AAD4QZZ6"/>
<feature type="signal peptide" evidence="1">
    <location>
        <begin position="1"/>
        <end position="22"/>
    </location>
</feature>
<organism evidence="2 3">
    <name type="scientific">Ditylenchus destructor</name>
    <dbReference type="NCBI Taxonomy" id="166010"/>
    <lineage>
        <taxon>Eukaryota</taxon>
        <taxon>Metazoa</taxon>
        <taxon>Ecdysozoa</taxon>
        <taxon>Nematoda</taxon>
        <taxon>Chromadorea</taxon>
        <taxon>Rhabditida</taxon>
        <taxon>Tylenchina</taxon>
        <taxon>Tylenchomorpha</taxon>
        <taxon>Sphaerularioidea</taxon>
        <taxon>Anguinidae</taxon>
        <taxon>Anguininae</taxon>
        <taxon>Ditylenchus</taxon>
    </lineage>
</organism>
<reference evidence="2" key="1">
    <citation type="submission" date="2022-01" db="EMBL/GenBank/DDBJ databases">
        <title>Genome Sequence Resource for Two Populations of Ditylenchus destructor, the Migratory Endoparasitic Phytonematode.</title>
        <authorList>
            <person name="Zhang H."/>
            <person name="Lin R."/>
            <person name="Xie B."/>
        </authorList>
    </citation>
    <scope>NUCLEOTIDE SEQUENCE</scope>
    <source>
        <strain evidence="2">BazhouSP</strain>
    </source>
</reference>
<comment type="caution">
    <text evidence="2">The sequence shown here is derived from an EMBL/GenBank/DDBJ whole genome shotgun (WGS) entry which is preliminary data.</text>
</comment>
<feature type="chain" id="PRO_5042289321" evidence="1">
    <location>
        <begin position="23"/>
        <end position="135"/>
    </location>
</feature>
<dbReference type="Proteomes" id="UP001201812">
    <property type="component" value="Unassembled WGS sequence"/>
</dbReference>
<evidence type="ECO:0000256" key="1">
    <source>
        <dbReference type="SAM" id="SignalP"/>
    </source>
</evidence>
<accession>A0AAD4QZZ6</accession>
<dbReference type="EMBL" id="JAKKPZ010000130">
    <property type="protein sequence ID" value="KAI1700945.1"/>
    <property type="molecule type" value="Genomic_DNA"/>
</dbReference>
<evidence type="ECO:0000313" key="2">
    <source>
        <dbReference type="EMBL" id="KAI1700945.1"/>
    </source>
</evidence>